<comment type="caution">
    <text evidence="1">The sequence shown here is derived from an EMBL/GenBank/DDBJ whole genome shotgun (WGS) entry which is preliminary data.</text>
</comment>
<evidence type="ECO:0000313" key="1">
    <source>
        <dbReference type="EMBL" id="KAF2260597.1"/>
    </source>
</evidence>
<feature type="non-terminal residue" evidence="1">
    <location>
        <position position="1"/>
    </location>
</feature>
<dbReference type="Pfam" id="PF13489">
    <property type="entry name" value="Methyltransf_23"/>
    <property type="match status" value="1"/>
</dbReference>
<dbReference type="Proteomes" id="UP000800093">
    <property type="component" value="Unassembled WGS sequence"/>
</dbReference>
<proteinExistence type="predicted"/>
<sequence>SRTTLQHYLYKDGLNYLLHPSIPTSKENLRVAEIGVGTCIWMIELARYLPTSAQLDGFDISFVQCPPKDWLCPNIAWIEHDVFSEPPTELHEKYDVIHIQLFITILRDGNPVPMLQNLMKMLKPGGYIQWGEWDFNSWEILRTSSAPPQENDELNQI</sequence>
<protein>
    <recommendedName>
        <fullName evidence="3">S-adenosyl-L-methionine-dependent methyltransferase</fullName>
    </recommendedName>
</protein>
<dbReference type="InterPro" id="IPR029063">
    <property type="entry name" value="SAM-dependent_MTases_sf"/>
</dbReference>
<feature type="non-terminal residue" evidence="1">
    <location>
        <position position="157"/>
    </location>
</feature>
<name>A0A9P4K3G8_9PLEO</name>
<evidence type="ECO:0008006" key="3">
    <source>
        <dbReference type="Google" id="ProtNLM"/>
    </source>
</evidence>
<dbReference type="Gene3D" id="3.40.50.150">
    <property type="entry name" value="Vaccinia Virus protein VP39"/>
    <property type="match status" value="1"/>
</dbReference>
<dbReference type="CDD" id="cd02440">
    <property type="entry name" value="AdoMet_MTases"/>
    <property type="match status" value="1"/>
</dbReference>
<reference evidence="2" key="1">
    <citation type="journal article" date="2020" name="Stud. Mycol.">
        <title>101 Dothideomycetes genomes: A test case for predicting lifestyles and emergence of pathogens.</title>
        <authorList>
            <person name="Haridas S."/>
            <person name="Albert R."/>
            <person name="Binder M."/>
            <person name="Bloem J."/>
            <person name="LaButti K."/>
            <person name="Salamov A."/>
            <person name="Andreopoulos B."/>
            <person name="Baker S."/>
            <person name="Barry K."/>
            <person name="Bills G."/>
            <person name="Bluhm B."/>
            <person name="Cannon C."/>
            <person name="Castanera R."/>
            <person name="Culley D."/>
            <person name="Daum C."/>
            <person name="Ezra D."/>
            <person name="Gonzalez J."/>
            <person name="Henrissat B."/>
            <person name="Kuo A."/>
            <person name="Liang C."/>
            <person name="Lipzen A."/>
            <person name="Lutzoni F."/>
            <person name="Magnuson J."/>
            <person name="Mondo S."/>
            <person name="Nolan M."/>
            <person name="Ohm R."/>
            <person name="Pangilinan J."/>
            <person name="Park H.-J."/>
            <person name="Ramirez L."/>
            <person name="Alfaro M."/>
            <person name="Sun H."/>
            <person name="Tritt A."/>
            <person name="Yoshinaga Y."/>
            <person name="Zwiers L.-H."/>
            <person name="Turgeon B."/>
            <person name="Goodwin S."/>
            <person name="Spatafora J."/>
            <person name="Crous P."/>
            <person name="Grigoriev I."/>
        </authorList>
    </citation>
    <scope>NUCLEOTIDE SEQUENCE [LARGE SCALE GENOMIC DNA]</scope>
    <source>
        <strain evidence="2">CBS 304.66</strain>
    </source>
</reference>
<organism evidence="1 2">
    <name type="scientific">Lojkania enalia</name>
    <dbReference type="NCBI Taxonomy" id="147567"/>
    <lineage>
        <taxon>Eukaryota</taxon>
        <taxon>Fungi</taxon>
        <taxon>Dikarya</taxon>
        <taxon>Ascomycota</taxon>
        <taxon>Pezizomycotina</taxon>
        <taxon>Dothideomycetes</taxon>
        <taxon>Pleosporomycetidae</taxon>
        <taxon>Pleosporales</taxon>
        <taxon>Pleosporales incertae sedis</taxon>
        <taxon>Lojkania</taxon>
    </lineage>
</organism>
<dbReference type="EMBL" id="ML986677">
    <property type="protein sequence ID" value="KAF2260597.1"/>
    <property type="molecule type" value="Genomic_DNA"/>
</dbReference>
<dbReference type="OrthoDB" id="417697at2759"/>
<keyword evidence="2" id="KW-1185">Reference proteome</keyword>
<dbReference type="AlphaFoldDB" id="A0A9P4K3G8"/>
<accession>A0A9P4K3G8</accession>
<evidence type="ECO:0000313" key="2">
    <source>
        <dbReference type="Proteomes" id="UP000800093"/>
    </source>
</evidence>
<dbReference type="SUPFAM" id="SSF53335">
    <property type="entry name" value="S-adenosyl-L-methionine-dependent methyltransferases"/>
    <property type="match status" value="1"/>
</dbReference>
<gene>
    <name evidence="1" type="ORF">CC78DRAFT_431409</name>
</gene>